<dbReference type="SMART" id="SM00530">
    <property type="entry name" value="HTH_XRE"/>
    <property type="match status" value="1"/>
</dbReference>
<dbReference type="GO" id="GO:0003677">
    <property type="term" value="F:DNA binding"/>
    <property type="evidence" value="ECO:0007669"/>
    <property type="project" value="InterPro"/>
</dbReference>
<organism evidence="2 3">
    <name type="scientific">Listeria booriae</name>
    <dbReference type="NCBI Taxonomy" id="1552123"/>
    <lineage>
        <taxon>Bacteria</taxon>
        <taxon>Bacillati</taxon>
        <taxon>Bacillota</taxon>
        <taxon>Bacilli</taxon>
        <taxon>Bacillales</taxon>
        <taxon>Listeriaceae</taxon>
        <taxon>Listeria</taxon>
    </lineage>
</organism>
<name>A0A7X1DPX1_9LIST</name>
<proteinExistence type="predicted"/>
<dbReference type="InterPro" id="IPR010982">
    <property type="entry name" value="Lambda_DNA-bd_dom_sf"/>
</dbReference>
<reference evidence="2 3" key="1">
    <citation type="submission" date="2020-03" db="EMBL/GenBank/DDBJ databases">
        <title>Soil Listeria distribution.</title>
        <authorList>
            <person name="Liao J."/>
            <person name="Wiedmann M."/>
        </authorList>
    </citation>
    <scope>NUCLEOTIDE SEQUENCE [LARGE SCALE GENOMIC DNA]</scope>
    <source>
        <strain evidence="2 3">FSL L7-1850</strain>
    </source>
</reference>
<dbReference type="AlphaFoldDB" id="A0A7X1DPX1"/>
<dbReference type="Proteomes" id="UP000546244">
    <property type="component" value="Unassembled WGS sequence"/>
</dbReference>
<comment type="caution">
    <text evidence="2">The sequence shown here is derived from an EMBL/GenBank/DDBJ whole genome shotgun (WGS) entry which is preliminary data.</text>
</comment>
<sequence length="276" mass="32628">MNINKDKVGERIKAIRKSLGYSMETFGKMISDSPRSSVNNWEKGKSIPRKDKLEKIAILGQTTVDNILYGSFQEYVHDLLDHNLNIRVSEPVEEILVSIIEGEKFSYGDDIKILKAAQFFIENMVPVNEEDYMRYEIASGLSELYIGYNMGDEEAMVFMDVDREQAIIYYMPFTFTDMSLSRFLVTLTNPETHSYVTNHLRDFEFEDMPRIVLYDIERVENKIRQIYLKYDWEKGAYVAEVDRDKIELYGVDEYFVRELLKEKLYRELRKQADERK</sequence>
<dbReference type="RefSeq" id="WP_185617972.1">
    <property type="nucleotide sequence ID" value="NZ_JAARMV010000001.1"/>
</dbReference>
<dbReference type="InterPro" id="IPR001387">
    <property type="entry name" value="Cro/C1-type_HTH"/>
</dbReference>
<dbReference type="PROSITE" id="PS50943">
    <property type="entry name" value="HTH_CROC1"/>
    <property type="match status" value="1"/>
</dbReference>
<evidence type="ECO:0000313" key="2">
    <source>
        <dbReference type="EMBL" id="MBC2370900.1"/>
    </source>
</evidence>
<protein>
    <submittedName>
        <fullName evidence="2">Helix-turn-helix transcriptional regulator</fullName>
    </submittedName>
</protein>
<accession>A0A7X1DPX1</accession>
<evidence type="ECO:0000259" key="1">
    <source>
        <dbReference type="PROSITE" id="PS50943"/>
    </source>
</evidence>
<dbReference type="EMBL" id="JAARMV010000001">
    <property type="protein sequence ID" value="MBC2370900.1"/>
    <property type="molecule type" value="Genomic_DNA"/>
</dbReference>
<evidence type="ECO:0000313" key="3">
    <source>
        <dbReference type="Proteomes" id="UP000546244"/>
    </source>
</evidence>
<feature type="domain" description="HTH cro/C1-type" evidence="1">
    <location>
        <begin position="12"/>
        <end position="67"/>
    </location>
</feature>
<dbReference type="SUPFAM" id="SSF47413">
    <property type="entry name" value="lambda repressor-like DNA-binding domains"/>
    <property type="match status" value="1"/>
</dbReference>
<dbReference type="CDD" id="cd00093">
    <property type="entry name" value="HTH_XRE"/>
    <property type="match status" value="1"/>
</dbReference>
<dbReference type="Gene3D" id="1.10.260.40">
    <property type="entry name" value="lambda repressor-like DNA-binding domains"/>
    <property type="match status" value="1"/>
</dbReference>
<gene>
    <name evidence="2" type="ORF">HBP98_02660</name>
</gene>
<dbReference type="Pfam" id="PF01381">
    <property type="entry name" value="HTH_3"/>
    <property type="match status" value="1"/>
</dbReference>